<dbReference type="AlphaFoldDB" id="A0ABD1Z5L6"/>
<name>A0ABD1Z5L6_9MARC</name>
<feature type="domain" description="GAG-pre-integrase" evidence="1">
    <location>
        <begin position="10"/>
        <end position="36"/>
    </location>
</feature>
<dbReference type="Proteomes" id="UP001605036">
    <property type="component" value="Unassembled WGS sequence"/>
</dbReference>
<dbReference type="EMBL" id="JBHFFA010000002">
    <property type="protein sequence ID" value="KAL2642684.1"/>
    <property type="molecule type" value="Genomic_DNA"/>
</dbReference>
<organism evidence="2 3">
    <name type="scientific">Riccia fluitans</name>
    <dbReference type="NCBI Taxonomy" id="41844"/>
    <lineage>
        <taxon>Eukaryota</taxon>
        <taxon>Viridiplantae</taxon>
        <taxon>Streptophyta</taxon>
        <taxon>Embryophyta</taxon>
        <taxon>Marchantiophyta</taxon>
        <taxon>Marchantiopsida</taxon>
        <taxon>Marchantiidae</taxon>
        <taxon>Marchantiales</taxon>
        <taxon>Ricciaceae</taxon>
        <taxon>Riccia</taxon>
    </lineage>
</organism>
<evidence type="ECO:0000313" key="3">
    <source>
        <dbReference type="Proteomes" id="UP001605036"/>
    </source>
</evidence>
<sequence>MSLSNDEKALAMEVDKNVHLWHCRLGHVGESALHKLDVVFNEEMFLGQKLDDANFILEKNLPCNKILGETEDVAPIFRKVGDTKDITNQVPAFPNLAPQVQGGDSSFEVEVIPLQPIDVDLDQFEHTVVQGAENLILDILQPTIRRYPLREQRSSLKVKENAKS</sequence>
<accession>A0ABD1Z5L6</accession>
<dbReference type="InterPro" id="IPR025724">
    <property type="entry name" value="GAG-pre-integrase_dom"/>
</dbReference>
<evidence type="ECO:0000259" key="1">
    <source>
        <dbReference type="Pfam" id="PF13976"/>
    </source>
</evidence>
<reference evidence="2 3" key="1">
    <citation type="submission" date="2024-09" db="EMBL/GenBank/DDBJ databases">
        <title>Chromosome-scale assembly of Riccia fluitans.</title>
        <authorList>
            <person name="Paukszto L."/>
            <person name="Sawicki J."/>
            <person name="Karawczyk K."/>
            <person name="Piernik-Szablinska J."/>
            <person name="Szczecinska M."/>
            <person name="Mazdziarz M."/>
        </authorList>
    </citation>
    <scope>NUCLEOTIDE SEQUENCE [LARGE SCALE GENOMIC DNA]</scope>
    <source>
        <strain evidence="2">Rf_01</strain>
        <tissue evidence="2">Aerial parts of the thallus</tissue>
    </source>
</reference>
<keyword evidence="3" id="KW-1185">Reference proteome</keyword>
<dbReference type="Pfam" id="PF13976">
    <property type="entry name" value="gag_pre-integrs"/>
    <property type="match status" value="1"/>
</dbReference>
<protein>
    <recommendedName>
        <fullName evidence="1">GAG-pre-integrase domain-containing protein</fullName>
    </recommendedName>
</protein>
<proteinExistence type="predicted"/>
<evidence type="ECO:0000313" key="2">
    <source>
        <dbReference type="EMBL" id="KAL2642684.1"/>
    </source>
</evidence>
<gene>
    <name evidence="2" type="ORF">R1flu_010271</name>
</gene>
<comment type="caution">
    <text evidence="2">The sequence shown here is derived from an EMBL/GenBank/DDBJ whole genome shotgun (WGS) entry which is preliminary data.</text>
</comment>